<keyword evidence="2" id="KW-0238">DNA-binding</keyword>
<proteinExistence type="predicted"/>
<evidence type="ECO:0000256" key="2">
    <source>
        <dbReference type="ARBA" id="ARBA00023125"/>
    </source>
</evidence>
<dbReference type="InterPro" id="IPR036388">
    <property type="entry name" value="WH-like_DNA-bd_sf"/>
</dbReference>
<name>A0A6N4SMV0_CYTH3</name>
<dbReference type="InterPro" id="IPR051081">
    <property type="entry name" value="HTH_MetalResp_TranReg"/>
</dbReference>
<dbReference type="PANTHER" id="PTHR33154">
    <property type="entry name" value="TRANSCRIPTIONAL REGULATOR, ARSR FAMILY"/>
    <property type="match status" value="1"/>
</dbReference>
<dbReference type="AlphaFoldDB" id="A0A6N4SMV0"/>
<dbReference type="PANTHER" id="PTHR33154:SF15">
    <property type="entry name" value="REGULATORY PROTEIN ARSR"/>
    <property type="match status" value="1"/>
</dbReference>
<dbReference type="Pfam" id="PF01022">
    <property type="entry name" value="HTH_5"/>
    <property type="match status" value="1"/>
</dbReference>
<dbReference type="SMART" id="SM00418">
    <property type="entry name" value="HTH_ARSR"/>
    <property type="match status" value="1"/>
</dbReference>
<dbReference type="SUPFAM" id="SSF46785">
    <property type="entry name" value="Winged helix' DNA-binding domain"/>
    <property type="match status" value="1"/>
</dbReference>
<dbReference type="EMBL" id="CP000383">
    <property type="protein sequence ID" value="ABG57593.1"/>
    <property type="molecule type" value="Genomic_DNA"/>
</dbReference>
<reference evidence="5 6" key="1">
    <citation type="journal article" date="2007" name="Appl. Environ. Microbiol.">
        <title>Genome sequence of the cellulolytic gliding bacterium Cytophaga hutchinsonii.</title>
        <authorList>
            <person name="Xie G."/>
            <person name="Bruce D.C."/>
            <person name="Challacombe J.F."/>
            <person name="Chertkov O."/>
            <person name="Detter J.C."/>
            <person name="Gilna P."/>
            <person name="Han C.S."/>
            <person name="Lucas S."/>
            <person name="Misra M."/>
            <person name="Myers G.L."/>
            <person name="Richardson P."/>
            <person name="Tapia R."/>
            <person name="Thayer N."/>
            <person name="Thompson L.S."/>
            <person name="Brettin T.S."/>
            <person name="Henrissat B."/>
            <person name="Wilson D.B."/>
            <person name="McBride M.J."/>
        </authorList>
    </citation>
    <scope>NUCLEOTIDE SEQUENCE [LARGE SCALE GENOMIC DNA]</scope>
    <source>
        <strain evidence="6">ATCC 33406 / DSM 1761 / CIP 103989 / NBRC 15051 / NCIMB 9469 / D465</strain>
    </source>
</reference>
<dbReference type="GO" id="GO:0003700">
    <property type="term" value="F:DNA-binding transcription factor activity"/>
    <property type="evidence" value="ECO:0007669"/>
    <property type="project" value="InterPro"/>
</dbReference>
<evidence type="ECO:0000313" key="6">
    <source>
        <dbReference type="Proteomes" id="UP000001822"/>
    </source>
</evidence>
<keyword evidence="1" id="KW-0805">Transcription regulation</keyword>
<organism evidence="5 6">
    <name type="scientific">Cytophaga hutchinsonii (strain ATCC 33406 / DSM 1761 / CIP 103989 / NBRC 15051 / NCIMB 9469 / D465)</name>
    <dbReference type="NCBI Taxonomy" id="269798"/>
    <lineage>
        <taxon>Bacteria</taxon>
        <taxon>Pseudomonadati</taxon>
        <taxon>Bacteroidota</taxon>
        <taxon>Cytophagia</taxon>
        <taxon>Cytophagales</taxon>
        <taxon>Cytophagaceae</taxon>
        <taxon>Cytophaga</taxon>
    </lineage>
</organism>
<keyword evidence="6" id="KW-1185">Reference proteome</keyword>
<evidence type="ECO:0000259" key="4">
    <source>
        <dbReference type="PROSITE" id="PS50987"/>
    </source>
</evidence>
<dbReference type="KEGG" id="chu:CHU_0302"/>
<dbReference type="InterPro" id="IPR011991">
    <property type="entry name" value="ArsR-like_HTH"/>
</dbReference>
<keyword evidence="3" id="KW-0804">Transcription</keyword>
<dbReference type="OrthoDB" id="9800049at2"/>
<dbReference type="RefSeq" id="WP_011583709.1">
    <property type="nucleotide sequence ID" value="NC_008255.1"/>
</dbReference>
<dbReference type="InterPro" id="IPR036390">
    <property type="entry name" value="WH_DNA-bd_sf"/>
</dbReference>
<dbReference type="NCBIfam" id="NF033788">
    <property type="entry name" value="HTH_metalloreg"/>
    <property type="match status" value="1"/>
</dbReference>
<dbReference type="PROSITE" id="PS50987">
    <property type="entry name" value="HTH_ARSR_2"/>
    <property type="match status" value="1"/>
</dbReference>
<evidence type="ECO:0000313" key="5">
    <source>
        <dbReference type="EMBL" id="ABG57593.1"/>
    </source>
</evidence>
<dbReference type="Gene3D" id="1.10.10.10">
    <property type="entry name" value="Winged helix-like DNA-binding domain superfamily/Winged helix DNA-binding domain"/>
    <property type="match status" value="1"/>
</dbReference>
<evidence type="ECO:0000256" key="3">
    <source>
        <dbReference type="ARBA" id="ARBA00023163"/>
    </source>
</evidence>
<protein>
    <submittedName>
        <fullName evidence="5">Transcriptional regulator, ArsR family</fullName>
    </submittedName>
</protein>
<gene>
    <name evidence="5" type="ordered locus">CHU_0302</name>
</gene>
<dbReference type="Proteomes" id="UP000001822">
    <property type="component" value="Chromosome"/>
</dbReference>
<dbReference type="InterPro" id="IPR001845">
    <property type="entry name" value="HTH_ArsR_DNA-bd_dom"/>
</dbReference>
<accession>A0A6N4SMV0</accession>
<sequence length="103" mass="11594">MPVIKEQNLSSEEEKLVRIAKALSHPARISILKLMLDKNTCFCGELTEEIGLSQSTISQHIKELKEAGLIYGKDDGPRTCYCIEVSNWEKAKALFSSYFNSLN</sequence>
<feature type="domain" description="HTH arsR-type" evidence="4">
    <location>
        <begin position="9"/>
        <end position="103"/>
    </location>
</feature>
<dbReference type="GO" id="GO:0003677">
    <property type="term" value="F:DNA binding"/>
    <property type="evidence" value="ECO:0007669"/>
    <property type="project" value="UniProtKB-KW"/>
</dbReference>
<dbReference type="PRINTS" id="PR00778">
    <property type="entry name" value="HTHARSR"/>
</dbReference>
<dbReference type="CDD" id="cd00090">
    <property type="entry name" value="HTH_ARSR"/>
    <property type="match status" value="1"/>
</dbReference>
<evidence type="ECO:0000256" key="1">
    <source>
        <dbReference type="ARBA" id="ARBA00023015"/>
    </source>
</evidence>